<proteinExistence type="predicted"/>
<name>B3VGJ4_9CAUD</name>
<keyword evidence="2" id="KW-1185">Reference proteome</keyword>
<evidence type="ECO:0000313" key="2">
    <source>
        <dbReference type="Proteomes" id="UP000001211"/>
    </source>
</evidence>
<dbReference type="OrthoDB" id="24497at10239"/>
<dbReference type="GeneID" id="6417702"/>
<dbReference type="EMBL" id="EU744250">
    <property type="protein sequence ID" value="ACE79971.1"/>
    <property type="molecule type" value="Genomic_DNA"/>
</dbReference>
<reference evidence="1 2" key="1">
    <citation type="submission" date="2008-05" db="EMBL/GenBank/DDBJ databases">
        <authorList>
            <person name="Vogelsberger A.M."/>
            <person name="Jacobs-Sera D."/>
            <person name="Hendrix R.W."/>
            <person name="Hatfull G.F."/>
        </authorList>
    </citation>
    <scope>NUCLEOTIDE SEQUENCE [LARGE SCALE GENOMIC DNA]</scope>
    <source>
        <strain evidence="1 2">Pukovnik</strain>
    </source>
</reference>
<evidence type="ECO:0000313" key="1">
    <source>
        <dbReference type="EMBL" id="ACE79971.1"/>
    </source>
</evidence>
<sequence>MKIALTTHGPGVDGKALKPGQAALILEGKESKILDILNAAIKIRDTYDDPVLEALRKSLGV</sequence>
<dbReference type="Proteomes" id="UP000001211">
    <property type="component" value="Segment"/>
</dbReference>
<dbReference type="RefSeq" id="YP_001994862.1">
    <property type="nucleotide sequence ID" value="NC_011023.1"/>
</dbReference>
<gene>
    <name evidence="1" type="primary">45</name>
    <name evidence="1" type="ORF">Pukovnik_45</name>
</gene>
<organism evidence="1 2">
    <name type="scientific">Mycobacterium phage Pukovnik</name>
    <dbReference type="NCBI Taxonomy" id="2914013"/>
    <lineage>
        <taxon>Viruses</taxon>
        <taxon>Duplodnaviria</taxon>
        <taxon>Heunggongvirae</taxon>
        <taxon>Uroviricota</taxon>
        <taxon>Caudoviricetes</taxon>
        <taxon>Pukovnikvirus</taxon>
        <taxon>Pukovnikvirus pukovnik</taxon>
    </lineage>
</organism>
<dbReference type="KEGG" id="vg:6417702"/>
<accession>B3VGJ4</accession>
<protein>
    <submittedName>
        <fullName evidence="1">Uncharacterized protein</fullName>
    </submittedName>
</protein>